<feature type="domain" description="Ubiquitin-like" evidence="7">
    <location>
        <begin position="1"/>
        <end position="36"/>
    </location>
</feature>
<comment type="caution">
    <text evidence="9">The sequence shown here is derived from an EMBL/GenBank/DDBJ whole genome shotgun (WGS) entry which is preliminary data.</text>
</comment>
<keyword evidence="10" id="KW-1185">Reference proteome</keyword>
<evidence type="ECO:0000256" key="5">
    <source>
        <dbReference type="ARBA" id="ARBA00022807"/>
    </source>
</evidence>
<evidence type="ECO:0000259" key="8">
    <source>
        <dbReference type="PROSITE" id="PS50235"/>
    </source>
</evidence>
<keyword evidence="4 6" id="KW-0378">Hydrolase</keyword>
<keyword evidence="5 6" id="KW-0788">Thiol protease</keyword>
<dbReference type="CDD" id="cd02657">
    <property type="entry name" value="Peptidase_C19A"/>
    <property type="match status" value="1"/>
</dbReference>
<gene>
    <name evidence="9" type="ORF">MGL_0927</name>
</gene>
<dbReference type="InParanoid" id="A8PVQ1"/>
<evidence type="ECO:0000256" key="4">
    <source>
        <dbReference type="ARBA" id="ARBA00022801"/>
    </source>
</evidence>
<dbReference type="Pfam" id="PF00443">
    <property type="entry name" value="UCH"/>
    <property type="match status" value="1"/>
</dbReference>
<feature type="domain" description="USP" evidence="8">
    <location>
        <begin position="69"/>
        <end position="462"/>
    </location>
</feature>
<accession>A8PVQ1</accession>
<proteinExistence type="inferred from homology"/>
<evidence type="ECO:0000313" key="10">
    <source>
        <dbReference type="Proteomes" id="UP000008837"/>
    </source>
</evidence>
<dbReference type="InterPro" id="IPR000626">
    <property type="entry name" value="Ubiquitin-like_dom"/>
</dbReference>
<dbReference type="GeneID" id="5855964"/>
<dbReference type="SUPFAM" id="SSF54001">
    <property type="entry name" value="Cysteine proteinases"/>
    <property type="match status" value="1"/>
</dbReference>
<dbReference type="KEGG" id="mgl:MGL_0927"/>
<comment type="catalytic activity">
    <reaction evidence="1 6">
        <text>Thiol-dependent hydrolysis of ester, thioester, amide, peptide and isopeptide bonds formed by the C-terminal Gly of ubiquitin (a 76-residue protein attached to proteins as an intracellular targeting signal).</text>
        <dbReference type="EC" id="3.4.19.12"/>
    </reaction>
</comment>
<keyword evidence="3 6" id="KW-0833">Ubl conjugation pathway</keyword>
<keyword evidence="2 6" id="KW-0645">Protease</keyword>
<evidence type="ECO:0000256" key="6">
    <source>
        <dbReference type="RuleBase" id="RU366025"/>
    </source>
</evidence>
<dbReference type="InterPro" id="IPR018200">
    <property type="entry name" value="USP_CS"/>
</dbReference>
<evidence type="ECO:0000313" key="9">
    <source>
        <dbReference type="EMBL" id="EDP44445.1"/>
    </source>
</evidence>
<dbReference type="InterPro" id="IPR001394">
    <property type="entry name" value="Peptidase_C19_UCH"/>
</dbReference>
<sequence>MVPPERQKVMTKGGLLKDDTELSKLSVRAGQQFMVLGAVGELPKAPEKPVQFLEDMQEDELNKATDLRVGLTNLGNTCYLNSTLQVLRAIQPLQEALSEYKGRSGSNQGDAGLVAALRDLYQDMGKTTDAIPPLVLLTTLRTVAPQFAEMANSGVGFAQQDAEEAWLRIVQALSSVSIATPSSQPFVQQYMTGHLSIERTCPEAPEEAPSHADEPFQMLQCNISSTTNDMTAGILDSFSQKLEKHSDQLQRTAVYDEKRRIARLPEFLPVHFVRFYWRRDINKKTKIMRKVKFPRELDASPFVTPELAQRLAPVSSRLHAVQKDRDERAKIRARAKGRHLEPGAVEGGALTDEQEREQREKEAESIKALVHEDLRADAGCNASGLYDLVGIVTHKGAAADAGHYMSWVRKDAVDTQDSLDASPNEWYKFDDDKVSIVPADKIEMLYGGGEDSVAYIVLYKAKPLN</sequence>
<dbReference type="PANTHER" id="PTHR43982">
    <property type="entry name" value="UBIQUITIN CARBOXYL-TERMINAL HYDROLASE"/>
    <property type="match status" value="1"/>
</dbReference>
<dbReference type="AlphaFoldDB" id="A8PVQ1"/>
<dbReference type="PROSITE" id="PS50235">
    <property type="entry name" value="USP_3"/>
    <property type="match status" value="1"/>
</dbReference>
<evidence type="ECO:0000256" key="3">
    <source>
        <dbReference type="ARBA" id="ARBA00022786"/>
    </source>
</evidence>
<dbReference type="PROSITE" id="PS00973">
    <property type="entry name" value="USP_2"/>
    <property type="match status" value="1"/>
</dbReference>
<evidence type="ECO:0000256" key="2">
    <source>
        <dbReference type="ARBA" id="ARBA00022670"/>
    </source>
</evidence>
<dbReference type="OMA" id="RKVQFPF"/>
<dbReference type="GO" id="GO:0043161">
    <property type="term" value="P:proteasome-mediated ubiquitin-dependent protein catabolic process"/>
    <property type="evidence" value="ECO:0007669"/>
    <property type="project" value="InterPro"/>
</dbReference>
<dbReference type="Proteomes" id="UP000008837">
    <property type="component" value="Unassembled WGS sequence"/>
</dbReference>
<dbReference type="Gene3D" id="3.90.70.10">
    <property type="entry name" value="Cysteine proteinases"/>
    <property type="match status" value="1"/>
</dbReference>
<dbReference type="PROSITE" id="PS00972">
    <property type="entry name" value="USP_1"/>
    <property type="match status" value="1"/>
</dbReference>
<organism evidence="9 10">
    <name type="scientific">Malassezia globosa (strain ATCC MYA-4612 / CBS 7966)</name>
    <name type="common">Dandruff-associated fungus</name>
    <dbReference type="NCBI Taxonomy" id="425265"/>
    <lineage>
        <taxon>Eukaryota</taxon>
        <taxon>Fungi</taxon>
        <taxon>Dikarya</taxon>
        <taxon>Basidiomycota</taxon>
        <taxon>Ustilaginomycotina</taxon>
        <taxon>Malasseziomycetes</taxon>
        <taxon>Malasseziales</taxon>
        <taxon>Malasseziaceae</taxon>
        <taxon>Malassezia</taxon>
    </lineage>
</organism>
<dbReference type="GO" id="GO:0016579">
    <property type="term" value="P:protein deubiquitination"/>
    <property type="evidence" value="ECO:0007669"/>
    <property type="project" value="InterPro"/>
</dbReference>
<dbReference type="EC" id="3.4.19.12" evidence="6"/>
<evidence type="ECO:0000256" key="1">
    <source>
        <dbReference type="ARBA" id="ARBA00000707"/>
    </source>
</evidence>
<dbReference type="STRING" id="425265.A8PVQ1"/>
<dbReference type="MEROPS" id="C19.A60"/>
<dbReference type="GO" id="GO:0061136">
    <property type="term" value="P:regulation of proteasomal protein catabolic process"/>
    <property type="evidence" value="ECO:0007669"/>
    <property type="project" value="TreeGrafter"/>
</dbReference>
<evidence type="ECO:0000259" key="7">
    <source>
        <dbReference type="PROSITE" id="PS50053"/>
    </source>
</evidence>
<dbReference type="VEuPathDB" id="FungiDB:MGL_0927"/>
<protein>
    <recommendedName>
        <fullName evidence="6">Ubiquitin carboxyl-terminal hydrolase</fullName>
        <ecNumber evidence="6">3.4.19.12</ecNumber>
    </recommendedName>
</protein>
<comment type="similarity">
    <text evidence="6">Belongs to the peptidase C19 family.</text>
</comment>
<dbReference type="InterPro" id="IPR038765">
    <property type="entry name" value="Papain-like_cys_pep_sf"/>
</dbReference>
<dbReference type="OrthoDB" id="333239at2759"/>
<dbReference type="FunCoup" id="A8PVQ1">
    <property type="interactions" value="789"/>
</dbReference>
<dbReference type="Gene3D" id="3.10.20.90">
    <property type="entry name" value="Phosphatidylinositol 3-kinase Catalytic Subunit, Chain A, domain 1"/>
    <property type="match status" value="1"/>
</dbReference>
<dbReference type="GO" id="GO:0070628">
    <property type="term" value="F:proteasome binding"/>
    <property type="evidence" value="ECO:0007669"/>
    <property type="project" value="TreeGrafter"/>
</dbReference>
<dbReference type="SUPFAM" id="SSF54236">
    <property type="entry name" value="Ubiquitin-like"/>
    <property type="match status" value="1"/>
</dbReference>
<dbReference type="GO" id="GO:0004843">
    <property type="term" value="F:cysteine-type deubiquitinase activity"/>
    <property type="evidence" value="ECO:0007669"/>
    <property type="project" value="UniProtKB-UniRule"/>
</dbReference>
<dbReference type="PANTHER" id="PTHR43982:SF1">
    <property type="entry name" value="UBIQUITIN CARBOXYL-TERMINAL HYDROLASE 14"/>
    <property type="match status" value="1"/>
</dbReference>
<dbReference type="InterPro" id="IPR044635">
    <property type="entry name" value="UBP14-like"/>
</dbReference>
<reference evidence="9 10" key="1">
    <citation type="journal article" date="2007" name="Proc. Natl. Acad. Sci. U.S.A.">
        <title>Dandruff-associated Malassezia genomes reveal convergent and divergent virulence traits shared with plant and human fungal pathogens.</title>
        <authorList>
            <person name="Xu J."/>
            <person name="Saunders C.W."/>
            <person name="Hu P."/>
            <person name="Grant R.A."/>
            <person name="Boekhout T."/>
            <person name="Kuramae E.E."/>
            <person name="Kronstad J.W."/>
            <person name="Deangelis Y.M."/>
            <person name="Reeder N.L."/>
            <person name="Johnstone K.R."/>
            <person name="Leland M."/>
            <person name="Fieno A.M."/>
            <person name="Begley W.M."/>
            <person name="Sun Y."/>
            <person name="Lacey M.P."/>
            <person name="Chaudhary T."/>
            <person name="Keough T."/>
            <person name="Chu L."/>
            <person name="Sears R."/>
            <person name="Yuan B."/>
            <person name="Dawson T.L.Jr."/>
        </authorList>
    </citation>
    <scope>NUCLEOTIDE SEQUENCE [LARGE SCALE GENOMIC DNA]</scope>
    <source>
        <strain evidence="10">ATCC MYA-4612 / CBS 7966</strain>
    </source>
</reference>
<dbReference type="EMBL" id="AAYY01000003">
    <property type="protein sequence ID" value="EDP44445.1"/>
    <property type="molecule type" value="Genomic_DNA"/>
</dbReference>
<dbReference type="PROSITE" id="PS50053">
    <property type="entry name" value="UBIQUITIN_2"/>
    <property type="match status" value="1"/>
</dbReference>
<dbReference type="InterPro" id="IPR028889">
    <property type="entry name" value="USP"/>
</dbReference>
<dbReference type="RefSeq" id="XP_001731659.1">
    <property type="nucleotide sequence ID" value="XM_001731607.1"/>
</dbReference>
<dbReference type="InterPro" id="IPR029071">
    <property type="entry name" value="Ubiquitin-like_domsf"/>
</dbReference>
<name>A8PVQ1_MALGO</name>